<dbReference type="InterPro" id="IPR002347">
    <property type="entry name" value="SDR_fam"/>
</dbReference>
<dbReference type="AlphaFoldDB" id="A0A6M5KEK9"/>
<protein>
    <submittedName>
        <fullName evidence="5">Peroxisome multifunctional protein</fullName>
    </submittedName>
</protein>
<dbReference type="InterPro" id="IPR057326">
    <property type="entry name" value="KR_dom"/>
</dbReference>
<dbReference type="PANTHER" id="PTHR45024">
    <property type="entry name" value="DEHYDROGENASES, SHORT CHAIN"/>
    <property type="match status" value="1"/>
</dbReference>
<evidence type="ECO:0000259" key="4">
    <source>
        <dbReference type="SMART" id="SM00822"/>
    </source>
</evidence>
<dbReference type="Pfam" id="PF00106">
    <property type="entry name" value="adh_short"/>
    <property type="match status" value="1"/>
</dbReference>
<evidence type="ECO:0000256" key="1">
    <source>
        <dbReference type="ARBA" id="ARBA00006484"/>
    </source>
</evidence>
<dbReference type="PRINTS" id="PR00080">
    <property type="entry name" value="SDRFAMILY"/>
</dbReference>
<dbReference type="InterPro" id="IPR036291">
    <property type="entry name" value="NAD(P)-bd_dom_sf"/>
</dbReference>
<proteinExistence type="evidence at transcript level"/>
<organism evidence="5">
    <name type="scientific">Gambierdiscus polynesiensis</name>
    <dbReference type="NCBI Taxonomy" id="439318"/>
    <lineage>
        <taxon>Eukaryota</taxon>
        <taxon>Sar</taxon>
        <taxon>Alveolata</taxon>
        <taxon>Dinophyceae</taxon>
        <taxon>Gonyaulacales</taxon>
        <taxon>Pyrocystaceae</taxon>
        <taxon>Gambierdiscus</taxon>
    </lineage>
</organism>
<dbReference type="PRINTS" id="PR00081">
    <property type="entry name" value="GDHRDH"/>
</dbReference>
<dbReference type="InterPro" id="IPR051687">
    <property type="entry name" value="Peroxisomal_Beta-Oxidation"/>
</dbReference>
<dbReference type="EMBL" id="MT165620">
    <property type="protein sequence ID" value="QJU71811.1"/>
    <property type="molecule type" value="mRNA"/>
</dbReference>
<evidence type="ECO:0000256" key="3">
    <source>
        <dbReference type="RuleBase" id="RU000363"/>
    </source>
</evidence>
<dbReference type="GO" id="GO:0016491">
    <property type="term" value="F:oxidoreductase activity"/>
    <property type="evidence" value="ECO:0007669"/>
    <property type="project" value="UniProtKB-KW"/>
</dbReference>
<feature type="domain" description="Ketoreductase" evidence="4">
    <location>
        <begin position="8"/>
        <end position="176"/>
    </location>
</feature>
<comment type="similarity">
    <text evidence="1 3">Belongs to the short-chain dehydrogenases/reductases (SDR) family.</text>
</comment>
<dbReference type="SUPFAM" id="SSF51735">
    <property type="entry name" value="NAD(P)-binding Rossmann-fold domains"/>
    <property type="match status" value="1"/>
</dbReference>
<reference evidence="5" key="1">
    <citation type="journal article" date="2020" name="PLoS ONE">
        <title>Transcriptomic analysis of polyketide synthases in a highly ciguatoxic dinoflagellate, Gambierdiscus polynesiensis and low toxicity Gambierdiscus pacificus, from French Polynesia.</title>
        <authorList>
            <person name="Van Dolah F.M."/>
            <person name="Morey J.S."/>
            <person name="Milne S."/>
            <person name="Ung A."/>
            <person name="Anderson P.E."/>
            <person name="Chinain M."/>
        </authorList>
    </citation>
    <scope>NUCLEOTIDE SEQUENCE</scope>
</reference>
<evidence type="ECO:0000313" key="5">
    <source>
        <dbReference type="EMBL" id="QJU71811.1"/>
    </source>
</evidence>
<accession>A0A6M5KEK9</accession>
<sequence length="287" mass="31031">MTLRFDGQVALVTGAGRGLGREYALLLAKRGAKVVVNNRTPEKADEVVAEIRAFGGTALADYSNVAREGEKAVERCVSEFGRVDVVVSNAGQLADRTLKKMTVEDFQDVLDTHATGGFRVMKAAWPHMTEQKYGRLVFIGSVAAFYGGFGQGNYAAAKGALMGLSGICAVEGFKSNILSNLICTEGITRMNENLVPKQHHAAMKAEYAANAVLCLCHESCPSTGAMYQTEGGAVRQLRMQVSSGLRYDPTKDGLDHVAANWEKTGDFAKHSFPAEQRHPKVQRSSRL</sequence>
<keyword evidence="2" id="KW-0560">Oxidoreductase</keyword>
<dbReference type="Gene3D" id="3.40.50.720">
    <property type="entry name" value="NAD(P)-binding Rossmann-like Domain"/>
    <property type="match status" value="1"/>
</dbReference>
<dbReference type="SMART" id="SM00822">
    <property type="entry name" value="PKS_KR"/>
    <property type="match status" value="1"/>
</dbReference>
<evidence type="ECO:0000256" key="2">
    <source>
        <dbReference type="ARBA" id="ARBA00023002"/>
    </source>
</evidence>
<name>A0A6M5KEK9_9DINO</name>
<dbReference type="PANTHER" id="PTHR45024:SF2">
    <property type="entry name" value="SCP2 DOMAIN-CONTAINING PROTEIN"/>
    <property type="match status" value="1"/>
</dbReference>